<feature type="region of interest" description="Disordered" evidence="1">
    <location>
        <begin position="60"/>
        <end position="88"/>
    </location>
</feature>
<evidence type="ECO:0000313" key="3">
    <source>
        <dbReference type="EMBL" id="KAK6637562.1"/>
    </source>
</evidence>
<dbReference type="Proteomes" id="UP001359485">
    <property type="component" value="Unassembled WGS sequence"/>
</dbReference>
<dbReference type="EMBL" id="JAWJWF010000002">
    <property type="protein sequence ID" value="KAK6637562.1"/>
    <property type="molecule type" value="Genomic_DNA"/>
</dbReference>
<evidence type="ECO:0000256" key="1">
    <source>
        <dbReference type="SAM" id="MobiDB-lite"/>
    </source>
</evidence>
<comment type="caution">
    <text evidence="3">The sequence shown here is derived from an EMBL/GenBank/DDBJ whole genome shotgun (WGS) entry which is preliminary data.</text>
</comment>
<feature type="domain" description="ZP" evidence="2">
    <location>
        <begin position="187"/>
        <end position="219"/>
    </location>
</feature>
<dbReference type="InterPro" id="IPR001507">
    <property type="entry name" value="ZP_dom"/>
</dbReference>
<sequence>MVFLFQLVSGQLLQSKDEIEEINALQDFGVRRSHLKADDTYEGPELHAIFGDEKVHFARNGSPKGVEPLKRNSKKTIPGDKKGLQSPRTRYTVAQISEEDGFAEKDTRGTVEIVSLGDHDGGRTSSKKFSKKVTVNSESFPFLPRLGGPDKEPMTDVPGYTNIARRNQRQSHMEEMAHSHLKDIMAECGDTGISVELDFNEPFDGVVYSKGYYNDPQCT</sequence>
<reference evidence="3 4" key="1">
    <citation type="submission" date="2023-09" db="EMBL/GenBank/DDBJ databases">
        <title>Genomes of two closely related lineages of the louse Polyplax serrata with different host specificities.</title>
        <authorList>
            <person name="Martinu J."/>
            <person name="Tarabai H."/>
            <person name="Stefka J."/>
            <person name="Hypsa V."/>
        </authorList>
    </citation>
    <scope>NUCLEOTIDE SEQUENCE [LARGE SCALE GENOMIC DNA]</scope>
    <source>
        <strain evidence="3">98ZLc_SE</strain>
    </source>
</reference>
<accession>A0ABR1BB53</accession>
<organism evidence="3 4">
    <name type="scientific">Polyplax serrata</name>
    <name type="common">Common mouse louse</name>
    <dbReference type="NCBI Taxonomy" id="468196"/>
    <lineage>
        <taxon>Eukaryota</taxon>
        <taxon>Metazoa</taxon>
        <taxon>Ecdysozoa</taxon>
        <taxon>Arthropoda</taxon>
        <taxon>Hexapoda</taxon>
        <taxon>Insecta</taxon>
        <taxon>Pterygota</taxon>
        <taxon>Neoptera</taxon>
        <taxon>Paraneoptera</taxon>
        <taxon>Psocodea</taxon>
        <taxon>Troctomorpha</taxon>
        <taxon>Phthiraptera</taxon>
        <taxon>Anoplura</taxon>
        <taxon>Polyplacidae</taxon>
        <taxon>Polyplax</taxon>
    </lineage>
</organism>
<proteinExistence type="predicted"/>
<keyword evidence="4" id="KW-1185">Reference proteome</keyword>
<dbReference type="PROSITE" id="PS51034">
    <property type="entry name" value="ZP_2"/>
    <property type="match status" value="1"/>
</dbReference>
<gene>
    <name evidence="3" type="ORF">RUM44_007984</name>
</gene>
<name>A0ABR1BB53_POLSC</name>
<evidence type="ECO:0000313" key="4">
    <source>
        <dbReference type="Proteomes" id="UP001359485"/>
    </source>
</evidence>
<protein>
    <recommendedName>
        <fullName evidence="2">ZP domain-containing protein</fullName>
    </recommendedName>
</protein>
<evidence type="ECO:0000259" key="2">
    <source>
        <dbReference type="PROSITE" id="PS51034"/>
    </source>
</evidence>